<reference evidence="1 2" key="1">
    <citation type="journal article" date="2019" name="Int. J. Syst. Evol. Microbiol.">
        <title>The Global Catalogue of Microorganisms (GCM) 10K type strain sequencing project: providing services to taxonomists for standard genome sequencing and annotation.</title>
        <authorList>
            <consortium name="The Broad Institute Genomics Platform"/>
            <consortium name="The Broad Institute Genome Sequencing Center for Infectious Disease"/>
            <person name="Wu L."/>
            <person name="Ma J."/>
        </authorList>
    </citation>
    <scope>NUCLEOTIDE SEQUENCE [LARGE SCALE GENOMIC DNA]</scope>
    <source>
        <strain evidence="1 2">JCM 16117</strain>
    </source>
</reference>
<protein>
    <submittedName>
        <fullName evidence="1">Uncharacterized protein</fullName>
    </submittedName>
</protein>
<dbReference type="RefSeq" id="WP_259478943.1">
    <property type="nucleotide sequence ID" value="NZ_BAAAQY010000004.1"/>
</dbReference>
<gene>
    <name evidence="1" type="ORF">GCM10009851_14370</name>
</gene>
<sequence>MAWQNIDVSDAINGLFDPSLSETPPSIDLVALRQLLQAQANTIVAVGTGGERIQNVDARWQRDTRTLNANFRRLGLQPPFPWGGLWDWYGYYSQNLATYQERRSHVRDLTETALAQLEMAEARGGVHDPAADDDTPTWQNLNGRISGLVEEYSSARDRDGWQDVGRRSREILIDFGKLIADPAIVPEGQEAPKGADAKAWFDLFLARYASGRDKSELRSTMRAVWDLAQKVTHGDIADVDAFAAAQATVMVVRTAQKLQRDAE</sequence>
<comment type="caution">
    <text evidence="1">The sequence shown here is derived from an EMBL/GenBank/DDBJ whole genome shotgun (WGS) entry which is preliminary data.</text>
</comment>
<keyword evidence="2" id="KW-1185">Reference proteome</keyword>
<proteinExistence type="predicted"/>
<dbReference type="EMBL" id="BAAAQY010000004">
    <property type="protein sequence ID" value="GAA2230736.1"/>
    <property type="molecule type" value="Genomic_DNA"/>
</dbReference>
<evidence type="ECO:0000313" key="2">
    <source>
        <dbReference type="Proteomes" id="UP001500929"/>
    </source>
</evidence>
<dbReference type="Proteomes" id="UP001500929">
    <property type="component" value="Unassembled WGS sequence"/>
</dbReference>
<evidence type="ECO:0000313" key="1">
    <source>
        <dbReference type="EMBL" id="GAA2230736.1"/>
    </source>
</evidence>
<name>A0ABN3DGS0_9MICO</name>
<organism evidence="1 2">
    <name type="scientific">Herbiconiux moechotypicola</name>
    <dbReference type="NCBI Taxonomy" id="637393"/>
    <lineage>
        <taxon>Bacteria</taxon>
        <taxon>Bacillati</taxon>
        <taxon>Actinomycetota</taxon>
        <taxon>Actinomycetes</taxon>
        <taxon>Micrococcales</taxon>
        <taxon>Microbacteriaceae</taxon>
        <taxon>Herbiconiux</taxon>
    </lineage>
</organism>
<accession>A0ABN3DGS0</accession>